<organism evidence="1 2">
    <name type="scientific">Dactylosporangium darangshiense</name>
    <dbReference type="NCBI Taxonomy" id="579108"/>
    <lineage>
        <taxon>Bacteria</taxon>
        <taxon>Bacillati</taxon>
        <taxon>Actinomycetota</taxon>
        <taxon>Actinomycetes</taxon>
        <taxon>Micromonosporales</taxon>
        <taxon>Micromonosporaceae</taxon>
        <taxon>Dactylosporangium</taxon>
    </lineage>
</organism>
<evidence type="ECO:0000313" key="2">
    <source>
        <dbReference type="Proteomes" id="UP001500620"/>
    </source>
</evidence>
<reference evidence="2" key="1">
    <citation type="journal article" date="2019" name="Int. J. Syst. Evol. Microbiol.">
        <title>The Global Catalogue of Microorganisms (GCM) 10K type strain sequencing project: providing services to taxonomists for standard genome sequencing and annotation.</title>
        <authorList>
            <consortium name="The Broad Institute Genomics Platform"/>
            <consortium name="The Broad Institute Genome Sequencing Center for Infectious Disease"/>
            <person name="Wu L."/>
            <person name="Ma J."/>
        </authorList>
    </citation>
    <scope>NUCLEOTIDE SEQUENCE [LARGE SCALE GENOMIC DNA]</scope>
    <source>
        <strain evidence="2">JCM 17441</strain>
    </source>
</reference>
<dbReference type="RefSeq" id="WP_345137156.1">
    <property type="nucleotide sequence ID" value="NZ_BAABAT010000039.1"/>
</dbReference>
<name>A0ABP8DN89_9ACTN</name>
<proteinExistence type="predicted"/>
<dbReference type="EMBL" id="BAABAT010000039">
    <property type="protein sequence ID" value="GAA4260226.1"/>
    <property type="molecule type" value="Genomic_DNA"/>
</dbReference>
<dbReference type="Proteomes" id="UP001500620">
    <property type="component" value="Unassembled WGS sequence"/>
</dbReference>
<keyword evidence="2" id="KW-1185">Reference proteome</keyword>
<sequence>MQTLPSTDDLLRAMTILGIPGDPLYIMKDHDDERRRAELLAHISAALVDRLETLETLAGLGVDDRADLHWQADRDAAGPGRADRLQAARLAWVQQSVARQRGRRPDAHADAVATTLGVLIQLLAARDTPDAAGPMVADAVAGLCGAADHLGTVLRGAPRECV</sequence>
<gene>
    <name evidence="1" type="ORF">GCM10022255_088070</name>
</gene>
<evidence type="ECO:0000313" key="1">
    <source>
        <dbReference type="EMBL" id="GAA4260226.1"/>
    </source>
</evidence>
<accession>A0ABP8DN89</accession>
<protein>
    <recommendedName>
        <fullName evidence="3">TetR family transcriptional regulator</fullName>
    </recommendedName>
</protein>
<evidence type="ECO:0008006" key="3">
    <source>
        <dbReference type="Google" id="ProtNLM"/>
    </source>
</evidence>
<comment type="caution">
    <text evidence="1">The sequence shown here is derived from an EMBL/GenBank/DDBJ whole genome shotgun (WGS) entry which is preliminary data.</text>
</comment>